<protein>
    <recommendedName>
        <fullName evidence="4">DUF1461 domain-containing protein</fullName>
    </recommendedName>
</protein>
<evidence type="ECO:0008006" key="4">
    <source>
        <dbReference type="Google" id="ProtNLM"/>
    </source>
</evidence>
<feature type="transmembrane region" description="Helical" evidence="1">
    <location>
        <begin position="12"/>
        <end position="33"/>
    </location>
</feature>
<comment type="caution">
    <text evidence="2">The sequence shown here is derived from an EMBL/GenBank/DDBJ whole genome shotgun (WGS) entry which is preliminary data.</text>
</comment>
<dbReference type="RefSeq" id="WP_188867675.1">
    <property type="nucleotide sequence ID" value="NZ_BMNW01000009.1"/>
</dbReference>
<keyword evidence="1" id="KW-0472">Membrane</keyword>
<keyword evidence="3" id="KW-1185">Reference proteome</keyword>
<dbReference type="EMBL" id="BMNW01000009">
    <property type="protein sequence ID" value="GGM23269.1"/>
    <property type="molecule type" value="Genomic_DNA"/>
</dbReference>
<organism evidence="2 3">
    <name type="scientific">Pseudomonas asuensis</name>
    <dbReference type="NCBI Taxonomy" id="1825787"/>
    <lineage>
        <taxon>Bacteria</taxon>
        <taxon>Pseudomonadati</taxon>
        <taxon>Pseudomonadota</taxon>
        <taxon>Gammaproteobacteria</taxon>
        <taxon>Pseudomonadales</taxon>
        <taxon>Pseudomonadaceae</taxon>
        <taxon>Pseudomonas</taxon>
    </lineage>
</organism>
<feature type="transmembrane region" description="Helical" evidence="1">
    <location>
        <begin position="233"/>
        <end position="254"/>
    </location>
</feature>
<evidence type="ECO:0000313" key="3">
    <source>
        <dbReference type="Proteomes" id="UP000616499"/>
    </source>
</evidence>
<accession>A0ABQ2H1M5</accession>
<keyword evidence="1" id="KW-0812">Transmembrane</keyword>
<dbReference type="InterPro" id="IPR046188">
    <property type="entry name" value="DUF6216"/>
</dbReference>
<sequence>MTNLLNLIAEHLTTIATLANLLFITAAFLYIYLRAGSILFLRDRLWKFFGGKASFSSPKLQKLKDDERELEHFKFEFDVPASTLREAELFENWITTKNLSLRDVIHAKKYIDWQDFNNLNIKDISIKSRTWISAIIAILLYTTMVMAFALAIPKYAMIKLADTNYFYISEENIKFSIFSNNYLNKKSCESDENLSPLINESQLPIEKLISLCEELNKEQNKKAINNILLEQRITLSILGIFCFFSFFIVIRYVAKVHAAKRIKGRLIPD</sequence>
<evidence type="ECO:0000313" key="2">
    <source>
        <dbReference type="EMBL" id="GGM23269.1"/>
    </source>
</evidence>
<gene>
    <name evidence="2" type="ORF">GCM10009425_37650</name>
</gene>
<proteinExistence type="predicted"/>
<dbReference type="Proteomes" id="UP000616499">
    <property type="component" value="Unassembled WGS sequence"/>
</dbReference>
<reference evidence="3" key="1">
    <citation type="journal article" date="2019" name="Int. J. Syst. Evol. Microbiol.">
        <title>The Global Catalogue of Microorganisms (GCM) 10K type strain sequencing project: providing services to taxonomists for standard genome sequencing and annotation.</title>
        <authorList>
            <consortium name="The Broad Institute Genomics Platform"/>
            <consortium name="The Broad Institute Genome Sequencing Center for Infectious Disease"/>
            <person name="Wu L."/>
            <person name="Ma J."/>
        </authorList>
    </citation>
    <scope>NUCLEOTIDE SEQUENCE [LARGE SCALE GENOMIC DNA]</scope>
    <source>
        <strain evidence="3">JCM 13501</strain>
    </source>
</reference>
<dbReference type="Pfam" id="PF19723">
    <property type="entry name" value="DUF6216"/>
    <property type="match status" value="1"/>
</dbReference>
<evidence type="ECO:0000256" key="1">
    <source>
        <dbReference type="SAM" id="Phobius"/>
    </source>
</evidence>
<name>A0ABQ2H1M5_9PSED</name>
<feature type="transmembrane region" description="Helical" evidence="1">
    <location>
        <begin position="131"/>
        <end position="152"/>
    </location>
</feature>
<keyword evidence="1" id="KW-1133">Transmembrane helix</keyword>